<comment type="caution">
    <text evidence="2">The sequence shown here is derived from an EMBL/GenBank/DDBJ whole genome shotgun (WGS) entry which is preliminary data.</text>
</comment>
<feature type="transmembrane region" description="Helical" evidence="1">
    <location>
        <begin position="90"/>
        <end position="114"/>
    </location>
</feature>
<proteinExistence type="predicted"/>
<dbReference type="EMBL" id="NVUL01000045">
    <property type="protein sequence ID" value="PCI77468.1"/>
    <property type="molecule type" value="Genomic_DNA"/>
</dbReference>
<sequence>MIERLQRIATILARFRLSIFVLAGFSLVVLVLSVLENPLLDSDTLLMPAILGFCWALMLYSTAELFQVIPGKASSEATFRRRMAVRVRRGILWVLGTLTIASAAALFILSYQLMRVWL</sequence>
<feature type="transmembrane region" description="Helical" evidence="1">
    <location>
        <begin position="12"/>
        <end position="35"/>
    </location>
</feature>
<gene>
    <name evidence="2" type="ORF">COB20_08145</name>
</gene>
<keyword evidence="1" id="KW-0812">Transmembrane</keyword>
<keyword evidence="1" id="KW-1133">Transmembrane helix</keyword>
<reference evidence="3" key="1">
    <citation type="submission" date="2017-08" db="EMBL/GenBank/DDBJ databases">
        <title>A dynamic microbial community with high functional redundancy inhabits the cold, oxic subseafloor aquifer.</title>
        <authorList>
            <person name="Tully B.J."/>
            <person name="Wheat C.G."/>
            <person name="Glazer B.T."/>
            <person name="Huber J.A."/>
        </authorList>
    </citation>
    <scope>NUCLEOTIDE SEQUENCE [LARGE SCALE GENOMIC DNA]</scope>
</reference>
<accession>A0A2A4X4A3</accession>
<protein>
    <submittedName>
        <fullName evidence="2">Uncharacterized protein</fullName>
    </submittedName>
</protein>
<name>A0A2A4X4A3_9GAMM</name>
<feature type="transmembrane region" description="Helical" evidence="1">
    <location>
        <begin position="47"/>
        <end position="69"/>
    </location>
</feature>
<dbReference type="AlphaFoldDB" id="A0A2A4X4A3"/>
<dbReference type="Proteomes" id="UP000218767">
    <property type="component" value="Unassembled WGS sequence"/>
</dbReference>
<evidence type="ECO:0000313" key="3">
    <source>
        <dbReference type="Proteomes" id="UP000218767"/>
    </source>
</evidence>
<evidence type="ECO:0000256" key="1">
    <source>
        <dbReference type="SAM" id="Phobius"/>
    </source>
</evidence>
<evidence type="ECO:0000313" key="2">
    <source>
        <dbReference type="EMBL" id="PCI77468.1"/>
    </source>
</evidence>
<keyword evidence="1" id="KW-0472">Membrane</keyword>
<organism evidence="2 3">
    <name type="scientific">SAR86 cluster bacterium</name>
    <dbReference type="NCBI Taxonomy" id="2030880"/>
    <lineage>
        <taxon>Bacteria</taxon>
        <taxon>Pseudomonadati</taxon>
        <taxon>Pseudomonadota</taxon>
        <taxon>Gammaproteobacteria</taxon>
        <taxon>SAR86 cluster</taxon>
    </lineage>
</organism>